<gene>
    <name evidence="1" type="ORF">RHMOL_Rhmol03G0147800</name>
</gene>
<organism evidence="1 2">
    <name type="scientific">Rhododendron molle</name>
    <name type="common">Chinese azalea</name>
    <name type="synonym">Azalea mollis</name>
    <dbReference type="NCBI Taxonomy" id="49168"/>
    <lineage>
        <taxon>Eukaryota</taxon>
        <taxon>Viridiplantae</taxon>
        <taxon>Streptophyta</taxon>
        <taxon>Embryophyta</taxon>
        <taxon>Tracheophyta</taxon>
        <taxon>Spermatophyta</taxon>
        <taxon>Magnoliopsida</taxon>
        <taxon>eudicotyledons</taxon>
        <taxon>Gunneridae</taxon>
        <taxon>Pentapetalae</taxon>
        <taxon>asterids</taxon>
        <taxon>Ericales</taxon>
        <taxon>Ericaceae</taxon>
        <taxon>Ericoideae</taxon>
        <taxon>Rhodoreae</taxon>
        <taxon>Rhododendron</taxon>
    </lineage>
</organism>
<proteinExistence type="predicted"/>
<dbReference type="EMBL" id="CM046390">
    <property type="protein sequence ID" value="KAI8563939.1"/>
    <property type="molecule type" value="Genomic_DNA"/>
</dbReference>
<evidence type="ECO:0000313" key="1">
    <source>
        <dbReference type="EMBL" id="KAI8563939.1"/>
    </source>
</evidence>
<name>A0ACC0PFH9_RHOML</name>
<protein>
    <submittedName>
        <fullName evidence="1">Uncharacterized protein</fullName>
    </submittedName>
</protein>
<keyword evidence="2" id="KW-1185">Reference proteome</keyword>
<comment type="caution">
    <text evidence="1">The sequence shown here is derived from an EMBL/GenBank/DDBJ whole genome shotgun (WGS) entry which is preliminary data.</text>
</comment>
<dbReference type="Proteomes" id="UP001062846">
    <property type="component" value="Chromosome 3"/>
</dbReference>
<evidence type="ECO:0000313" key="2">
    <source>
        <dbReference type="Proteomes" id="UP001062846"/>
    </source>
</evidence>
<sequence>MQSSLLALALANRFFQDPLVGVPPAISGEPPVDSKTIKVRRIQSKLKKFDPPAPPVLQLIRQAGFGGVIDLPFISLDIGLMTALLERWRPETHSFHLRTGEWTVTLQDVEVLLGLPVNGEPIIGSTNEDWDLLCQRLLGISACLSNLYHYLCHGCKSGNDNVGGAFILLQLWAWERFPFVAPGRLGTRQRPPGSPLGARWDDHFHSPDLATHVLGYYRNYFDIQRADEILVMTQDWDLLYEMALEELPEGGDVSEPTSSANYSFECPMSWQGDGKYFATLSMVHNAASLNKKIKVWERDLGAPHSVSESKSFMGSVLEWMPNGAKIASVCDRMAEKKRPSIVFFKRNGLERSSFSINEAMGSTVEILKWNCHSDLLAAVVRCERYDSLKIWSSSNNHWYLKQEIRCPTQDGVRFMWEPTKPLQLICWTLGGQITIFSFVWLTAVAENSISLVIDCSATQVTPLSMSLIPPPMFLFNLRFPSPVRDIAFWSKGLRNRLAASLSNCYLCVVELPQLDFWEELEGKEFNVEVSYSESSIGSTLHLVWLDSHVLLGASHFGFRHSDCLPETCSGKNGLLPGYYRQEIELVCSEDHVPGVLHGEEAAVILQTSRGNLECIYPRKLVLSSIVNALIQRRFKDALMVRRHRIDFNVIVDHCGWKAFLLLAPEFVRQGNNLSHITEFVCSMKEENIMETLYKNYISLPCLKGANVVEARKFEGSDAINKISAVLMAIRKALEEQVVANPARELCILTTLA</sequence>
<accession>A0ACC0PFH9</accession>
<reference evidence="1" key="1">
    <citation type="submission" date="2022-02" db="EMBL/GenBank/DDBJ databases">
        <title>Plant Genome Project.</title>
        <authorList>
            <person name="Zhang R.-G."/>
        </authorList>
    </citation>
    <scope>NUCLEOTIDE SEQUENCE</scope>
    <source>
        <strain evidence="1">AT1</strain>
    </source>
</reference>